<feature type="region of interest" description="Disordered" evidence="8">
    <location>
        <begin position="498"/>
        <end position="528"/>
    </location>
</feature>
<evidence type="ECO:0000256" key="3">
    <source>
        <dbReference type="ARBA" id="ARBA00022801"/>
    </source>
</evidence>
<feature type="short sequence motif" description="Q motif" evidence="6">
    <location>
        <begin position="105"/>
        <end position="133"/>
    </location>
</feature>
<dbReference type="Pfam" id="PF00271">
    <property type="entry name" value="Helicase_C"/>
    <property type="match status" value="1"/>
</dbReference>
<feature type="domain" description="DEAD-box RNA helicase Q" evidence="11">
    <location>
        <begin position="105"/>
        <end position="133"/>
    </location>
</feature>
<dbReference type="InterPro" id="IPR011545">
    <property type="entry name" value="DEAD/DEAH_box_helicase_dom"/>
</dbReference>
<dbReference type="EMBL" id="HBEC01036562">
    <property type="protein sequence ID" value="CAD8303250.1"/>
    <property type="molecule type" value="Transcribed_RNA"/>
</dbReference>
<dbReference type="InterPro" id="IPR000629">
    <property type="entry name" value="RNA-helicase_DEAD-box_CS"/>
</dbReference>
<evidence type="ECO:0000256" key="4">
    <source>
        <dbReference type="ARBA" id="ARBA00022806"/>
    </source>
</evidence>
<evidence type="ECO:0000313" key="12">
    <source>
        <dbReference type="EMBL" id="CAD8303250.1"/>
    </source>
</evidence>
<feature type="domain" description="Helicase C-terminal" evidence="10">
    <location>
        <begin position="336"/>
        <end position="491"/>
    </location>
</feature>
<dbReference type="SUPFAM" id="SSF52540">
    <property type="entry name" value="P-loop containing nucleoside triphosphate hydrolases"/>
    <property type="match status" value="1"/>
</dbReference>
<feature type="domain" description="Helicase ATP-binding" evidence="9">
    <location>
        <begin position="136"/>
        <end position="311"/>
    </location>
</feature>
<evidence type="ECO:0000259" key="9">
    <source>
        <dbReference type="PROSITE" id="PS51192"/>
    </source>
</evidence>
<name>A0A7R9VR50_9CHLO</name>
<keyword evidence="4 7" id="KW-0347">Helicase</keyword>
<dbReference type="PROSITE" id="PS00039">
    <property type="entry name" value="DEAD_ATP_HELICASE"/>
    <property type="match status" value="1"/>
</dbReference>
<dbReference type="GO" id="GO:0005524">
    <property type="term" value="F:ATP binding"/>
    <property type="evidence" value="ECO:0007669"/>
    <property type="project" value="UniProtKB-KW"/>
</dbReference>
<dbReference type="PANTHER" id="PTHR47958">
    <property type="entry name" value="ATP-DEPENDENT RNA HELICASE DBP3"/>
    <property type="match status" value="1"/>
</dbReference>
<evidence type="ECO:0000256" key="2">
    <source>
        <dbReference type="ARBA" id="ARBA00022741"/>
    </source>
</evidence>
<keyword evidence="5 7" id="KW-0067">ATP-binding</keyword>
<keyword evidence="3 7" id="KW-0378">Hydrolase</keyword>
<feature type="compositionally biased region" description="Gly residues" evidence="8">
    <location>
        <begin position="12"/>
        <end position="23"/>
    </location>
</feature>
<dbReference type="CDD" id="cd18787">
    <property type="entry name" value="SF2_C_DEAD"/>
    <property type="match status" value="1"/>
</dbReference>
<dbReference type="Gene3D" id="3.40.50.300">
    <property type="entry name" value="P-loop containing nucleotide triphosphate hydrolases"/>
    <property type="match status" value="2"/>
</dbReference>
<accession>A0A7R9VR50</accession>
<dbReference type="GO" id="GO:0016787">
    <property type="term" value="F:hydrolase activity"/>
    <property type="evidence" value="ECO:0007669"/>
    <property type="project" value="UniProtKB-KW"/>
</dbReference>
<proteinExistence type="inferred from homology"/>
<dbReference type="FunFam" id="3.40.50.300:FF:000008">
    <property type="entry name" value="ATP-dependent RNA helicase RhlB"/>
    <property type="match status" value="1"/>
</dbReference>
<dbReference type="PROSITE" id="PS51192">
    <property type="entry name" value="HELICASE_ATP_BIND_1"/>
    <property type="match status" value="1"/>
</dbReference>
<organism evidence="12">
    <name type="scientific">Chlamydomonas euryale</name>
    <dbReference type="NCBI Taxonomy" id="1486919"/>
    <lineage>
        <taxon>Eukaryota</taxon>
        <taxon>Viridiplantae</taxon>
        <taxon>Chlorophyta</taxon>
        <taxon>core chlorophytes</taxon>
        <taxon>Chlorophyceae</taxon>
        <taxon>CS clade</taxon>
        <taxon>Chlamydomonadales</taxon>
        <taxon>Chlamydomonadaceae</taxon>
        <taxon>Chlamydomonas</taxon>
    </lineage>
</organism>
<dbReference type="GO" id="GO:0003724">
    <property type="term" value="F:RNA helicase activity"/>
    <property type="evidence" value="ECO:0007669"/>
    <property type="project" value="UniProtKB-EC"/>
</dbReference>
<evidence type="ECO:0000256" key="1">
    <source>
        <dbReference type="ARBA" id="ARBA00012552"/>
    </source>
</evidence>
<sequence length="528" mass="57046">MSHYGSSDRSRLGGGSGDGGGAHGYTPYGHGSGHGGGGGSFGMSMGGAPQGAALPRPDFSNLPAFEKNFYLEHPSVTALSDEEVASYRARRDIHVQGTGVPKPVSSFEEASFPSYVLAEVLKAGFGEPTPIQAQGWPMALLGRDLIGLAETGSGKTLAYLLPAVVHINAQPYLEPGDGPIVLCLAPTRELAVQIQQECARFGSSSRIKSTCIYGGAPKGPQVRDLRAGVEIIIATPGRLIDMLESRVTNLKRVTYLVLDEADRMLDMGFEPQIRTIVSQIRPDRQTLLWSATWPKEVQSIAKDFLKDAYQVTIGCTELKANHAITQLIDVVDNHQKYPRMLKVLEKEMGQAVREHEPHRILVFSETKRGVDELTRQLRTDGFPALGLHGDKSQQERDWVLSEFKNGTHPVMIATDVAARGLDVKNVKVVINFDMPKTAEDYVHRIGRTGRAGAKGIAYSFFTAADARLSKAIIGILSEAQQVVPPQLAQFAAVTSGHSSHHVRHGPSHGRGGMDPTGANALPVAPRQF</sequence>
<evidence type="ECO:0000256" key="7">
    <source>
        <dbReference type="RuleBase" id="RU000492"/>
    </source>
</evidence>
<dbReference type="EC" id="3.6.4.13" evidence="1"/>
<evidence type="ECO:0000259" key="10">
    <source>
        <dbReference type="PROSITE" id="PS51194"/>
    </source>
</evidence>
<dbReference type="InterPro" id="IPR001650">
    <property type="entry name" value="Helicase_C-like"/>
</dbReference>
<dbReference type="PROSITE" id="PS51194">
    <property type="entry name" value="HELICASE_CTER"/>
    <property type="match status" value="1"/>
</dbReference>
<dbReference type="AlphaFoldDB" id="A0A7R9VR50"/>
<dbReference type="PROSITE" id="PS51195">
    <property type="entry name" value="Q_MOTIF"/>
    <property type="match status" value="1"/>
</dbReference>
<dbReference type="SMART" id="SM00490">
    <property type="entry name" value="HELICc"/>
    <property type="match status" value="1"/>
</dbReference>
<dbReference type="CDD" id="cd17966">
    <property type="entry name" value="DEADc_DDX5_DDX17"/>
    <property type="match status" value="1"/>
</dbReference>
<reference evidence="12" key="1">
    <citation type="submission" date="2021-01" db="EMBL/GenBank/DDBJ databases">
        <authorList>
            <person name="Corre E."/>
            <person name="Pelletier E."/>
            <person name="Niang G."/>
            <person name="Scheremetjew M."/>
            <person name="Finn R."/>
            <person name="Kale V."/>
            <person name="Holt S."/>
            <person name="Cochrane G."/>
            <person name="Meng A."/>
            <person name="Brown T."/>
            <person name="Cohen L."/>
        </authorList>
    </citation>
    <scope>NUCLEOTIDE SEQUENCE</scope>
    <source>
        <strain evidence="12">CCMP219</strain>
    </source>
</reference>
<dbReference type="InterPro" id="IPR027417">
    <property type="entry name" value="P-loop_NTPase"/>
</dbReference>
<gene>
    <name evidence="12" type="ORF">CEUR00632_LOCUS16984</name>
</gene>
<protein>
    <recommendedName>
        <fullName evidence="1">RNA helicase</fullName>
        <ecNumber evidence="1">3.6.4.13</ecNumber>
    </recommendedName>
</protein>
<dbReference type="InterPro" id="IPR014001">
    <property type="entry name" value="Helicase_ATP-bd"/>
</dbReference>
<evidence type="ECO:0000256" key="6">
    <source>
        <dbReference type="PROSITE-ProRule" id="PRU00552"/>
    </source>
</evidence>
<dbReference type="Pfam" id="PF00270">
    <property type="entry name" value="DEAD"/>
    <property type="match status" value="1"/>
</dbReference>
<feature type="compositionally biased region" description="Basic and acidic residues" evidence="8">
    <location>
        <begin position="1"/>
        <end position="11"/>
    </location>
</feature>
<evidence type="ECO:0000259" key="11">
    <source>
        <dbReference type="PROSITE" id="PS51195"/>
    </source>
</evidence>
<dbReference type="SMART" id="SM00487">
    <property type="entry name" value="DEXDc"/>
    <property type="match status" value="1"/>
</dbReference>
<feature type="compositionally biased region" description="Basic residues" evidence="8">
    <location>
        <begin position="498"/>
        <end position="507"/>
    </location>
</feature>
<dbReference type="FunFam" id="3.40.50.300:FF:000079">
    <property type="entry name" value="probable ATP-dependent RNA helicase DDX17"/>
    <property type="match status" value="1"/>
</dbReference>
<dbReference type="GO" id="GO:0003676">
    <property type="term" value="F:nucleic acid binding"/>
    <property type="evidence" value="ECO:0007669"/>
    <property type="project" value="InterPro"/>
</dbReference>
<keyword evidence="2 7" id="KW-0547">Nucleotide-binding</keyword>
<evidence type="ECO:0000256" key="8">
    <source>
        <dbReference type="SAM" id="MobiDB-lite"/>
    </source>
</evidence>
<feature type="region of interest" description="Disordered" evidence="8">
    <location>
        <begin position="1"/>
        <end position="31"/>
    </location>
</feature>
<dbReference type="InterPro" id="IPR014014">
    <property type="entry name" value="RNA_helicase_DEAD_Q_motif"/>
</dbReference>
<comment type="similarity">
    <text evidence="7">Belongs to the DEAD box helicase family.</text>
</comment>
<evidence type="ECO:0000256" key="5">
    <source>
        <dbReference type="ARBA" id="ARBA00022840"/>
    </source>
</evidence>